<protein>
    <submittedName>
        <fullName evidence="3">Glycogen debranching enzyme-like</fullName>
    </submittedName>
</protein>
<dbReference type="GO" id="GO:0004135">
    <property type="term" value="F:amylo-alpha-1,6-glucosidase activity"/>
    <property type="evidence" value="ECO:0007669"/>
    <property type="project" value="InterPro"/>
</dbReference>
<evidence type="ECO:0000313" key="3">
    <source>
        <dbReference type="RefSeq" id="XP_031561345.1"/>
    </source>
</evidence>
<dbReference type="GO" id="GO:0005980">
    <property type="term" value="P:glycogen catabolic process"/>
    <property type="evidence" value="ECO:0007669"/>
    <property type="project" value="InterPro"/>
</dbReference>
<evidence type="ECO:0000259" key="1">
    <source>
        <dbReference type="Pfam" id="PF14702"/>
    </source>
</evidence>
<reference evidence="3" key="1">
    <citation type="submission" date="2025-08" db="UniProtKB">
        <authorList>
            <consortium name="RefSeq"/>
        </authorList>
    </citation>
    <scope>IDENTIFICATION</scope>
    <source>
        <tissue evidence="3">Tentacle</tissue>
    </source>
</reference>
<dbReference type="Proteomes" id="UP000515163">
    <property type="component" value="Unplaced"/>
</dbReference>
<gene>
    <name evidence="3" type="primary">LOC116297283</name>
</gene>
<proteinExistence type="predicted"/>
<evidence type="ECO:0000313" key="2">
    <source>
        <dbReference type="Proteomes" id="UP000515163"/>
    </source>
</evidence>
<feature type="domain" description="Glycogen debranching enzyme central" evidence="1">
    <location>
        <begin position="1"/>
        <end position="98"/>
    </location>
</feature>
<dbReference type="InterPro" id="IPR032788">
    <property type="entry name" value="AGL_central"/>
</dbReference>
<dbReference type="PANTHER" id="PTHR10569">
    <property type="entry name" value="GLYCOGEN DEBRANCHING ENZYME"/>
    <property type="match status" value="1"/>
</dbReference>
<dbReference type="RefSeq" id="XP_031561345.1">
    <property type="nucleotide sequence ID" value="XM_031705485.1"/>
</dbReference>
<dbReference type="KEGG" id="aten:116297283"/>
<name>A0A6P8I9M4_ACTTE</name>
<accession>A0A6P8I9M4</accession>
<dbReference type="Pfam" id="PF14702">
    <property type="entry name" value="hGDE_central"/>
    <property type="match status" value="1"/>
</dbReference>
<dbReference type="InParanoid" id="A0A6P8I9M4"/>
<dbReference type="PANTHER" id="PTHR10569:SF2">
    <property type="entry name" value="GLYCOGEN DEBRANCHING ENZYME"/>
    <property type="match status" value="1"/>
</dbReference>
<dbReference type="InterPro" id="IPR010401">
    <property type="entry name" value="AGL/Gdb1"/>
</dbReference>
<dbReference type="AlphaFoldDB" id="A0A6P8I9M4"/>
<keyword evidence="2" id="KW-1185">Reference proteome</keyword>
<dbReference type="GO" id="GO:0004134">
    <property type="term" value="F:4-alpha-glucanotransferase activity"/>
    <property type="evidence" value="ECO:0007669"/>
    <property type="project" value="InterPro"/>
</dbReference>
<organism evidence="2 3">
    <name type="scientific">Actinia tenebrosa</name>
    <name type="common">Australian red waratah sea anemone</name>
    <dbReference type="NCBI Taxonomy" id="6105"/>
    <lineage>
        <taxon>Eukaryota</taxon>
        <taxon>Metazoa</taxon>
        <taxon>Cnidaria</taxon>
        <taxon>Anthozoa</taxon>
        <taxon>Hexacorallia</taxon>
        <taxon>Actiniaria</taxon>
        <taxon>Actiniidae</taxon>
        <taxon>Actinia</taxon>
    </lineage>
</organism>
<dbReference type="GeneID" id="116297283"/>
<feature type="non-terminal residue" evidence="3">
    <location>
        <position position="1"/>
    </location>
</feature>
<sequence>VYVDQIHADVHAITRHCPDQRRTVVLVAHSAFKLPPDHLLPTESNMKVQMHGIPPLNIPGDIEEVIFEATLVKKNGLKEFKKDGSFINGLESHVAVIQENIPIQQSKVLYIPAKIGSVLKHFRSNDHSL</sequence>